<keyword evidence="7" id="KW-1015">Disulfide bond</keyword>
<dbReference type="InterPro" id="IPR007110">
    <property type="entry name" value="Ig-like_dom"/>
</dbReference>
<keyword evidence="4" id="KW-0677">Repeat</keyword>
<dbReference type="Proteomes" id="UP001479290">
    <property type="component" value="Unassembled WGS sequence"/>
</dbReference>
<dbReference type="InterPro" id="IPR036179">
    <property type="entry name" value="Ig-like_dom_sf"/>
</dbReference>
<keyword evidence="11" id="KW-1185">Reference proteome</keyword>
<evidence type="ECO:0000256" key="1">
    <source>
        <dbReference type="ARBA" id="ARBA00004370"/>
    </source>
</evidence>
<evidence type="ECO:0000256" key="5">
    <source>
        <dbReference type="ARBA" id="ARBA00022889"/>
    </source>
</evidence>
<dbReference type="InterPro" id="IPR013162">
    <property type="entry name" value="CD80_C2-set"/>
</dbReference>
<dbReference type="Pfam" id="PF08205">
    <property type="entry name" value="C2-set_2"/>
    <property type="match status" value="1"/>
</dbReference>
<name>A0AAW2AA43_CULAL</name>
<dbReference type="EMBL" id="JAWDJR010000009">
    <property type="protein sequence ID" value="KAK9969683.1"/>
    <property type="molecule type" value="Genomic_DNA"/>
</dbReference>
<evidence type="ECO:0000259" key="9">
    <source>
        <dbReference type="PROSITE" id="PS50835"/>
    </source>
</evidence>
<evidence type="ECO:0000313" key="11">
    <source>
        <dbReference type="Proteomes" id="UP001479290"/>
    </source>
</evidence>
<comment type="similarity">
    <text evidence="2">Belongs to the nectin family.</text>
</comment>
<dbReference type="InterPro" id="IPR013783">
    <property type="entry name" value="Ig-like_fold"/>
</dbReference>
<keyword evidence="8" id="KW-0325">Glycoprotein</keyword>
<dbReference type="GO" id="GO:0005912">
    <property type="term" value="C:adherens junction"/>
    <property type="evidence" value="ECO:0007669"/>
    <property type="project" value="TreeGrafter"/>
</dbReference>
<dbReference type="PANTHER" id="PTHR23277:SF106">
    <property type="entry name" value="NECTIN-1 ISOFORM X1-RELATED"/>
    <property type="match status" value="1"/>
</dbReference>
<dbReference type="PANTHER" id="PTHR23277">
    <property type="entry name" value="NECTIN-RELATED"/>
    <property type="match status" value="1"/>
</dbReference>
<evidence type="ECO:0000256" key="2">
    <source>
        <dbReference type="ARBA" id="ARBA00007810"/>
    </source>
</evidence>
<dbReference type="GO" id="GO:0016020">
    <property type="term" value="C:membrane"/>
    <property type="evidence" value="ECO:0007669"/>
    <property type="project" value="UniProtKB-SubCell"/>
</dbReference>
<dbReference type="GO" id="GO:0007156">
    <property type="term" value="P:homophilic cell adhesion via plasma membrane adhesion molecules"/>
    <property type="evidence" value="ECO:0007669"/>
    <property type="project" value="TreeGrafter"/>
</dbReference>
<dbReference type="Gene3D" id="2.60.40.10">
    <property type="entry name" value="Immunoglobulins"/>
    <property type="match status" value="2"/>
</dbReference>
<evidence type="ECO:0000256" key="8">
    <source>
        <dbReference type="ARBA" id="ARBA00023180"/>
    </source>
</evidence>
<comment type="caution">
    <text evidence="10">The sequence shown here is derived from an EMBL/GenBank/DDBJ whole genome shotgun (WGS) entry which is preliminary data.</text>
</comment>
<feature type="non-terminal residue" evidence="10">
    <location>
        <position position="1"/>
    </location>
</feature>
<keyword evidence="6" id="KW-0472">Membrane</keyword>
<feature type="domain" description="Ig-like" evidence="9">
    <location>
        <begin position="106"/>
        <end position="176"/>
    </location>
</feature>
<dbReference type="GO" id="GO:0007157">
    <property type="term" value="P:heterophilic cell-cell adhesion via plasma membrane cell adhesion molecules"/>
    <property type="evidence" value="ECO:0007669"/>
    <property type="project" value="TreeGrafter"/>
</dbReference>
<evidence type="ECO:0000313" key="10">
    <source>
        <dbReference type="EMBL" id="KAK9969683.1"/>
    </source>
</evidence>
<sequence length="200" mass="22045">TSPVNVSVTVDAVPVAGRSEVPLATCTASTAEPAAELSWHLGTFSNSVRISTSTVKHLNGTFTVKSSLIATPTVQMNQQLVKCVIRHATMKEELRIDHKINVHYPPQLVFVTPFENHSNAEVYQCEADANPAAAHFSWYSKHQTIPNDAIKIEGNKIIFLELTSDLNGMYICKASNEYGTGIGSLYWQKGEKTKDYHPEL</sequence>
<organism evidence="10 11">
    <name type="scientific">Culter alburnus</name>
    <name type="common">Topmouth culter</name>
    <dbReference type="NCBI Taxonomy" id="194366"/>
    <lineage>
        <taxon>Eukaryota</taxon>
        <taxon>Metazoa</taxon>
        <taxon>Chordata</taxon>
        <taxon>Craniata</taxon>
        <taxon>Vertebrata</taxon>
        <taxon>Euteleostomi</taxon>
        <taxon>Actinopterygii</taxon>
        <taxon>Neopterygii</taxon>
        <taxon>Teleostei</taxon>
        <taxon>Ostariophysi</taxon>
        <taxon>Cypriniformes</taxon>
        <taxon>Xenocyprididae</taxon>
        <taxon>Xenocypridinae</taxon>
        <taxon>Culter</taxon>
    </lineage>
</organism>
<dbReference type="PROSITE" id="PS50835">
    <property type="entry name" value="IG_LIKE"/>
    <property type="match status" value="2"/>
</dbReference>
<dbReference type="InterPro" id="IPR051427">
    <property type="entry name" value="Nectin/Nectin-like"/>
</dbReference>
<evidence type="ECO:0000256" key="3">
    <source>
        <dbReference type="ARBA" id="ARBA00022729"/>
    </source>
</evidence>
<evidence type="ECO:0000256" key="6">
    <source>
        <dbReference type="ARBA" id="ARBA00023136"/>
    </source>
</evidence>
<proteinExistence type="inferred from homology"/>
<accession>A0AAW2AA43</accession>
<evidence type="ECO:0000256" key="7">
    <source>
        <dbReference type="ARBA" id="ARBA00023157"/>
    </source>
</evidence>
<feature type="domain" description="Ig-like" evidence="9">
    <location>
        <begin position="3"/>
        <end position="97"/>
    </location>
</feature>
<dbReference type="SUPFAM" id="SSF48726">
    <property type="entry name" value="Immunoglobulin"/>
    <property type="match status" value="2"/>
</dbReference>
<comment type="subcellular location">
    <subcellularLocation>
        <location evidence="1">Membrane</location>
    </subcellularLocation>
</comment>
<reference evidence="10 11" key="1">
    <citation type="submission" date="2024-05" db="EMBL/GenBank/DDBJ databases">
        <title>A high-quality chromosomal-level genome assembly of Topmouth culter (Culter alburnus).</title>
        <authorList>
            <person name="Zhao H."/>
        </authorList>
    </citation>
    <scope>NUCLEOTIDE SEQUENCE [LARGE SCALE GENOMIC DNA]</scope>
    <source>
        <strain evidence="10">CATC2023</strain>
        <tissue evidence="10">Muscle</tissue>
    </source>
</reference>
<evidence type="ECO:0000256" key="4">
    <source>
        <dbReference type="ARBA" id="ARBA00022737"/>
    </source>
</evidence>
<keyword evidence="5" id="KW-0130">Cell adhesion</keyword>
<protein>
    <recommendedName>
        <fullName evidence="9">Ig-like domain-containing protein</fullName>
    </recommendedName>
</protein>
<dbReference type="AlphaFoldDB" id="A0AAW2AA43"/>
<gene>
    <name evidence="10" type="ORF">ABG768_027835</name>
</gene>
<keyword evidence="3" id="KW-0732">Signal</keyword>